<name>A0AAD7EZD9_9AGAR</name>
<protein>
    <submittedName>
        <fullName evidence="2">Uncharacterized protein</fullName>
    </submittedName>
</protein>
<gene>
    <name evidence="2" type="ORF">DFH08DRAFT_802107</name>
</gene>
<reference evidence="2" key="1">
    <citation type="submission" date="2023-03" db="EMBL/GenBank/DDBJ databases">
        <title>Massive genome expansion in bonnet fungi (Mycena s.s.) driven by repeated elements and novel gene families across ecological guilds.</title>
        <authorList>
            <consortium name="Lawrence Berkeley National Laboratory"/>
            <person name="Harder C.B."/>
            <person name="Miyauchi S."/>
            <person name="Viragh M."/>
            <person name="Kuo A."/>
            <person name="Thoen E."/>
            <person name="Andreopoulos B."/>
            <person name="Lu D."/>
            <person name="Skrede I."/>
            <person name="Drula E."/>
            <person name="Henrissat B."/>
            <person name="Morin E."/>
            <person name="Kohler A."/>
            <person name="Barry K."/>
            <person name="LaButti K."/>
            <person name="Morin E."/>
            <person name="Salamov A."/>
            <person name="Lipzen A."/>
            <person name="Mereny Z."/>
            <person name="Hegedus B."/>
            <person name="Baldrian P."/>
            <person name="Stursova M."/>
            <person name="Weitz H."/>
            <person name="Taylor A."/>
            <person name="Grigoriev I.V."/>
            <person name="Nagy L.G."/>
            <person name="Martin F."/>
            <person name="Kauserud H."/>
        </authorList>
    </citation>
    <scope>NUCLEOTIDE SEQUENCE</scope>
    <source>
        <strain evidence="2">CBHHK002</strain>
    </source>
</reference>
<organism evidence="2 3">
    <name type="scientific">Mycena albidolilacea</name>
    <dbReference type="NCBI Taxonomy" id="1033008"/>
    <lineage>
        <taxon>Eukaryota</taxon>
        <taxon>Fungi</taxon>
        <taxon>Dikarya</taxon>
        <taxon>Basidiomycota</taxon>
        <taxon>Agaricomycotina</taxon>
        <taxon>Agaricomycetes</taxon>
        <taxon>Agaricomycetidae</taxon>
        <taxon>Agaricales</taxon>
        <taxon>Marasmiineae</taxon>
        <taxon>Mycenaceae</taxon>
        <taxon>Mycena</taxon>
    </lineage>
</organism>
<evidence type="ECO:0000256" key="1">
    <source>
        <dbReference type="SAM" id="MobiDB-lite"/>
    </source>
</evidence>
<evidence type="ECO:0000313" key="3">
    <source>
        <dbReference type="Proteomes" id="UP001218218"/>
    </source>
</evidence>
<accession>A0AAD7EZD9</accession>
<proteinExistence type="predicted"/>
<sequence>MCNDDEVGSRELEVTGSGKGLKRRCRKLYATAVKGGPGTGQRQEEGVVVGGIGTGDLWGAGRKRSGCSGQGMPYALRFIEGIAGGGGGGVAVGGRRKREGRHLFGAHLSSASVSSSARKPSAGSSALPKKDQERRRTPCIGYQKTLQWLQMTYTQSLGSPQLEILSGWAIFNVMAPLGSGCKPLSVIGSCMSSVTQPLKCP</sequence>
<keyword evidence="3" id="KW-1185">Reference proteome</keyword>
<dbReference type="Proteomes" id="UP001218218">
    <property type="component" value="Unassembled WGS sequence"/>
</dbReference>
<evidence type="ECO:0000313" key="2">
    <source>
        <dbReference type="EMBL" id="KAJ7358269.1"/>
    </source>
</evidence>
<dbReference type="AlphaFoldDB" id="A0AAD7EZD9"/>
<comment type="caution">
    <text evidence="2">The sequence shown here is derived from an EMBL/GenBank/DDBJ whole genome shotgun (WGS) entry which is preliminary data.</text>
</comment>
<feature type="compositionally biased region" description="Low complexity" evidence="1">
    <location>
        <begin position="109"/>
        <end position="126"/>
    </location>
</feature>
<feature type="region of interest" description="Disordered" evidence="1">
    <location>
        <begin position="109"/>
        <end position="134"/>
    </location>
</feature>
<dbReference type="EMBL" id="JARIHO010000007">
    <property type="protein sequence ID" value="KAJ7358269.1"/>
    <property type="molecule type" value="Genomic_DNA"/>
</dbReference>